<dbReference type="InterPro" id="IPR015943">
    <property type="entry name" value="WD40/YVTN_repeat-like_dom_sf"/>
</dbReference>
<keyword evidence="4" id="KW-0819">tRNA processing</keyword>
<feature type="region of interest" description="Disordered" evidence="7">
    <location>
        <begin position="640"/>
        <end position="662"/>
    </location>
</feature>
<dbReference type="Pfam" id="PF23878">
    <property type="entry name" value="TPR_ELP1"/>
    <property type="match status" value="1"/>
</dbReference>
<feature type="domain" description="ELP1 alpha-solenoid" evidence="11">
    <location>
        <begin position="704"/>
        <end position="936"/>
    </location>
</feature>
<dbReference type="Pfam" id="PF23797">
    <property type="entry name" value="Beta-prop_ELP1_2nd"/>
    <property type="match status" value="1"/>
</dbReference>
<dbReference type="PIRSF" id="PIRSF017233">
    <property type="entry name" value="IKAP"/>
    <property type="match status" value="1"/>
</dbReference>
<comment type="pathway">
    <text evidence="1">tRNA modification; 5-methoxycarbonylmethyl-2-thiouridine-tRNA biosynthesis.</text>
</comment>
<dbReference type="Pfam" id="PF23936">
    <property type="entry name" value="HB_ELP1"/>
    <property type="match status" value="1"/>
</dbReference>
<dbReference type="Pfam" id="PF04762">
    <property type="entry name" value="Beta-prop_ELP1_1st"/>
    <property type="match status" value="2"/>
</dbReference>
<proteinExistence type="inferred from homology"/>
<dbReference type="InterPro" id="IPR056169">
    <property type="entry name" value="HB_ELP1"/>
</dbReference>
<keyword evidence="14" id="KW-1185">Reference proteome</keyword>
<name>A0ABP0UMJ2_9BRYO</name>
<evidence type="ECO:0000256" key="2">
    <source>
        <dbReference type="ARBA" id="ARBA00006086"/>
    </source>
</evidence>
<protein>
    <recommendedName>
        <fullName evidence="5 6">Elongator complex protein 1</fullName>
    </recommendedName>
</protein>
<dbReference type="InterPro" id="IPR056164">
    <property type="entry name" value="Beta-prop_ELP1_1st"/>
</dbReference>
<dbReference type="SUPFAM" id="SSF69322">
    <property type="entry name" value="Tricorn protease domain 2"/>
    <property type="match status" value="1"/>
</dbReference>
<dbReference type="PANTHER" id="PTHR12747:SF0">
    <property type="entry name" value="ELONGATOR COMPLEX PROTEIN 1"/>
    <property type="match status" value="1"/>
</dbReference>
<evidence type="ECO:0000313" key="14">
    <source>
        <dbReference type="Proteomes" id="UP001497512"/>
    </source>
</evidence>
<feature type="compositionally biased region" description="Acidic residues" evidence="7">
    <location>
        <begin position="1170"/>
        <end position="1182"/>
    </location>
</feature>
<evidence type="ECO:0000259" key="11">
    <source>
        <dbReference type="Pfam" id="PF23925"/>
    </source>
</evidence>
<evidence type="ECO:0000259" key="10">
    <source>
        <dbReference type="Pfam" id="PF23878"/>
    </source>
</evidence>
<dbReference type="InterPro" id="IPR056167">
    <property type="entry name" value="A-sol_ELP1"/>
</dbReference>
<evidence type="ECO:0000256" key="6">
    <source>
        <dbReference type="PIRNR" id="PIRNR017233"/>
    </source>
</evidence>
<evidence type="ECO:0000313" key="13">
    <source>
        <dbReference type="EMBL" id="CAK9223999.1"/>
    </source>
</evidence>
<dbReference type="Proteomes" id="UP001497512">
    <property type="component" value="Chromosome 4"/>
</dbReference>
<feature type="domain" description="ELP1 three-helical bundle" evidence="12">
    <location>
        <begin position="1121"/>
        <end position="1284"/>
    </location>
</feature>
<sequence>MRNLVVLSESYGVIDRRDGNEKLQVVAAAVDTEAGHFFVATQSAMLLCYSLSSSQVFFSLVILSLNVQWEIPLEEEGGAVVGMEWRVEVEAVVVGRYDGQVVEVRDNGQEIQEVGALEGGLRSMAASPDGEVLLLATGLARLLLMNQDWDLLYDISLEEQLDTSVSVFGSSYFGSVQLSWRGDGKFFATLVTGEADSAISSQLKIWERDAGTLLACGEVLPFKQTAMSWCPSGARIATAGSQLSTPSAPNVVFFEKNGLKRDKFPIESSQEAHVSSLHWNSNSELLALVLESSGWNEVQVWNCNNYHWYLKQEWRFPSSDQVNMLWDPEKSMQLVCWTASGTVRHVKLGWKTAVLEASTALVISGRKLLISPLSNTLIPPPMSLFSITFQAPVQVVAYTQDSQGNGLIATCLSDGSLSVVRCRQVPTCLDLDGENFTVPSVAADLGSPLNLSNLRCLSWLSSGAVLGAVLAKHAGYQEMLIEVQLLQNCNDVDLVCTKFEIEAVHETTLKEGVVSIAKNRFSSEQGSGFAFVQLGNGSVFPYTEARGGLELGRALLGKFIGPSPWMDCARVGDTDVRLVGMDETGRLEILGHSIICNDCTSFALHQSSNSSSHLLYTTQRDSLHVVDLINLTSPTNLDTLLEQNSKNPNSIPGRRPRGSGVREEELKVRPLWERGSKLVMAVGGNDVAVILQAVRGNLETIYPRGLVLSAIAAALKQRSFKDAMGLARRHHINLNLIVDYGGWQRFCSSALQFVQQVGKLSHITELIYALNGDNIVETAYKNLLPPLDDGKAAKAPGEDVITSSAASTKVQSVLRAIRIALEDVVPESPARELCILATLAKSQPPELNEALCRIKNLREAELQGELSVELEGINDAVSQELTRVNLSAEGALTHLLWLSDADVVFKEALGLYDLHLAAMVASHAQKDPKEFLPLLKEYEEMPAHMMRYKIDSRLGRFESALRNLAAGGKAHFGDCLQLMVNHAELFPLGLQMFQEREDQAAILEAWGDYLVGEESHEDAAAAFCACAQLQKAMAAYRSAGHWQAVMTIAGHLQLPEEEMARLVSDVGEELQAMGRPAEAARVALEYSQDVDTAVRALMEAREWMEAIRVSSLYDRNELLASLVEPAALECATSLIEEFTEGSEKVGKYQARHQAVQQRRLSLSAKLKAEEDGEWPPPEDDSASETSSHLSSMSAYTRGTMSPSSLTTESRRGGKRSAKSQTKQRSRGGRIRAGSPGEELALVEHVRGMASSQRLLEEVKRLLMALLLLGHTDVAKRVQASLDHFQATQKAAQESMQVDVPSPSVDAPEKIPAVSWKVAILGSH</sequence>
<gene>
    <name evidence="13" type="ORF">CSSPTR1EN2_LOCUS17112</name>
</gene>
<evidence type="ECO:0000259" key="8">
    <source>
        <dbReference type="Pfam" id="PF04762"/>
    </source>
</evidence>
<dbReference type="InterPro" id="IPR006849">
    <property type="entry name" value="Elp1"/>
</dbReference>
<dbReference type="Gene3D" id="2.130.10.10">
    <property type="entry name" value="YVTN repeat-like/Quinoprotein amine dehydrogenase"/>
    <property type="match status" value="1"/>
</dbReference>
<dbReference type="InterPro" id="IPR056166">
    <property type="entry name" value="TPR_ELP1"/>
</dbReference>
<comment type="subcellular location">
    <subcellularLocation>
        <location evidence="6">Cytoplasm</location>
    </subcellularLocation>
    <subcellularLocation>
        <location evidence="6">Nucleus</location>
    </subcellularLocation>
</comment>
<evidence type="ECO:0000256" key="5">
    <source>
        <dbReference type="ARBA" id="ARBA00029535"/>
    </source>
</evidence>
<feature type="compositionally biased region" description="Polar residues" evidence="7">
    <location>
        <begin position="640"/>
        <end position="650"/>
    </location>
</feature>
<dbReference type="InterPro" id="IPR056165">
    <property type="entry name" value="Beta-prop_ELP1_2nd"/>
</dbReference>
<evidence type="ECO:0000256" key="3">
    <source>
        <dbReference type="ARBA" id="ARBA00022490"/>
    </source>
</evidence>
<dbReference type="PANTHER" id="PTHR12747">
    <property type="entry name" value="ELONGATOR COMPLEX PROTEIN 1"/>
    <property type="match status" value="1"/>
</dbReference>
<feature type="region of interest" description="Disordered" evidence="7">
    <location>
        <begin position="1166"/>
        <end position="1235"/>
    </location>
</feature>
<feature type="compositionally biased region" description="Polar residues" evidence="7">
    <location>
        <begin position="1183"/>
        <end position="1207"/>
    </location>
</feature>
<dbReference type="EMBL" id="OZ019896">
    <property type="protein sequence ID" value="CAK9223999.1"/>
    <property type="molecule type" value="Genomic_DNA"/>
</dbReference>
<feature type="domain" description="ELP1 first N-terminal beta-propeller" evidence="8">
    <location>
        <begin position="1"/>
        <end position="161"/>
    </location>
</feature>
<comment type="similarity">
    <text evidence="2 6">Belongs to the ELP1/IKA1 family.</text>
</comment>
<evidence type="ECO:0000256" key="7">
    <source>
        <dbReference type="SAM" id="MobiDB-lite"/>
    </source>
</evidence>
<evidence type="ECO:0000256" key="4">
    <source>
        <dbReference type="ARBA" id="ARBA00022694"/>
    </source>
</evidence>
<feature type="compositionally biased region" description="Basic residues" evidence="7">
    <location>
        <begin position="1212"/>
        <end position="1229"/>
    </location>
</feature>
<comment type="function">
    <text evidence="6">Component of the elongator complex which is required for multiple tRNA modifications, including mcm5U (5-methoxycarbonylmethyl uridine), mcm5s2U (5-methoxycarbonylmethyl-2-thiouridine), and ncm5U (5-carbamoylmethyl uridine). The elongator complex catalyzes formation of carboxymethyluridine in the wobble base at position 34 in tRNAs.</text>
</comment>
<evidence type="ECO:0000259" key="12">
    <source>
        <dbReference type="Pfam" id="PF23936"/>
    </source>
</evidence>
<keyword evidence="6" id="KW-0539">Nucleus</keyword>
<feature type="domain" description="ELP1 N-terminal second beta-propeller" evidence="9">
    <location>
        <begin position="362"/>
        <end position="679"/>
    </location>
</feature>
<reference evidence="13" key="1">
    <citation type="submission" date="2024-02" db="EMBL/GenBank/DDBJ databases">
        <authorList>
            <consortium name="ELIXIR-Norway"/>
            <consortium name="Elixir Norway"/>
        </authorList>
    </citation>
    <scope>NUCLEOTIDE SEQUENCE</scope>
</reference>
<keyword evidence="3 6" id="KW-0963">Cytoplasm</keyword>
<evidence type="ECO:0000259" key="9">
    <source>
        <dbReference type="Pfam" id="PF23797"/>
    </source>
</evidence>
<evidence type="ECO:0000256" key="1">
    <source>
        <dbReference type="ARBA" id="ARBA00005043"/>
    </source>
</evidence>
<accession>A0ABP0UMJ2</accession>
<feature type="domain" description="ELP1 first N-terminal beta-propeller" evidence="8">
    <location>
        <begin position="175"/>
        <end position="329"/>
    </location>
</feature>
<organism evidence="13 14">
    <name type="scientific">Sphagnum troendelagicum</name>
    <dbReference type="NCBI Taxonomy" id="128251"/>
    <lineage>
        <taxon>Eukaryota</taxon>
        <taxon>Viridiplantae</taxon>
        <taxon>Streptophyta</taxon>
        <taxon>Embryophyta</taxon>
        <taxon>Bryophyta</taxon>
        <taxon>Sphagnophytina</taxon>
        <taxon>Sphagnopsida</taxon>
        <taxon>Sphagnales</taxon>
        <taxon>Sphagnaceae</taxon>
        <taxon>Sphagnum</taxon>
    </lineage>
</organism>
<dbReference type="Pfam" id="PF23925">
    <property type="entry name" value="A-sol_ELP1"/>
    <property type="match status" value="1"/>
</dbReference>
<feature type="domain" description="ELP1 TPR" evidence="10">
    <location>
        <begin position="947"/>
        <end position="1108"/>
    </location>
</feature>